<dbReference type="STRING" id="38300.SPRI_1763"/>
<dbReference type="OrthoDB" id="8451629at2"/>
<dbReference type="OMA" id="ERGALWH"/>
<dbReference type="Proteomes" id="UP000060513">
    <property type="component" value="Chromosome"/>
</dbReference>
<dbReference type="Gene3D" id="2.60.120.10">
    <property type="entry name" value="Jelly Rolls"/>
    <property type="match status" value="1"/>
</dbReference>
<dbReference type="InterPro" id="IPR014710">
    <property type="entry name" value="RmlC-like_jellyroll"/>
</dbReference>
<protein>
    <submittedName>
        <fullName evidence="2">Cupin 2 conserved barrel domain protein</fullName>
    </submittedName>
</protein>
<dbReference type="InterPro" id="IPR011051">
    <property type="entry name" value="RmlC_Cupin_sf"/>
</dbReference>
<evidence type="ECO:0000256" key="1">
    <source>
        <dbReference type="ARBA" id="ARBA00023125"/>
    </source>
</evidence>
<reference evidence="2 3" key="1">
    <citation type="submission" date="2015-08" db="EMBL/GenBank/DDBJ databases">
        <title>Genome sequence of the pristinamycin over-producing bacterium Streptomyces pristinaespiralis HCCB10218.</title>
        <authorList>
            <person name="Tian J."/>
            <person name="Yang J."/>
            <person name="Li L."/>
            <person name="Ruan L."/>
            <person name="Wei W."/>
            <person name="Zheng G."/>
            <person name="Wei Z."/>
            <person name="Yang S."/>
            <person name="Ge M."/>
            <person name="Jiang W."/>
            <person name="Lu Y."/>
        </authorList>
    </citation>
    <scope>NUCLEOTIDE SEQUENCE [LARGE SCALE GENOMIC DNA]</scope>
    <source>
        <strain evidence="2 3">HCCB 10218</strain>
    </source>
</reference>
<proteinExistence type="predicted"/>
<dbReference type="AlphaFoldDB" id="A0A0M3QHN6"/>
<sequence length="176" mass="18273">MAEVPLTAGVLATTADALDVPDDRGGAVWRLTPAARQLDANLVRLPPGTRRPRHVEKDLDVLLCVVHGSGELVTQGVRQELEPGCVAWLPHGMERSVAAGPDGLVYLTAHRRRPGMAIGNVTAAREAAGGVGAAAAPESAGGEPACMLGRICPECDRPADDPGARYCSRCGARLPS</sequence>
<dbReference type="PATRIC" id="fig|38300.4.peg.1870"/>
<evidence type="ECO:0000313" key="2">
    <source>
        <dbReference type="EMBL" id="ALC20069.1"/>
    </source>
</evidence>
<dbReference type="RefSeq" id="WP_005310463.1">
    <property type="nucleotide sequence ID" value="NZ_CP011340.1"/>
</dbReference>
<organism evidence="2">
    <name type="scientific">Streptomyces pristinaespiralis</name>
    <dbReference type="NCBI Taxonomy" id="38300"/>
    <lineage>
        <taxon>Bacteria</taxon>
        <taxon>Bacillati</taxon>
        <taxon>Actinomycetota</taxon>
        <taxon>Actinomycetes</taxon>
        <taxon>Kitasatosporales</taxon>
        <taxon>Streptomycetaceae</taxon>
        <taxon>Streptomyces</taxon>
    </lineage>
</organism>
<name>A0A0M3QHN6_STRPR</name>
<dbReference type="Pfam" id="PF02311">
    <property type="entry name" value="AraC_binding"/>
    <property type="match status" value="1"/>
</dbReference>
<dbReference type="SUPFAM" id="SSF51182">
    <property type="entry name" value="RmlC-like cupins"/>
    <property type="match status" value="1"/>
</dbReference>
<accession>A0A0M3QHN6</accession>
<keyword evidence="1" id="KW-0238">DNA-binding</keyword>
<gene>
    <name evidence="2" type="ORF">SPRI_1763</name>
</gene>
<dbReference type="GO" id="GO:0003677">
    <property type="term" value="F:DNA binding"/>
    <property type="evidence" value="ECO:0007669"/>
    <property type="project" value="UniProtKB-KW"/>
</dbReference>
<dbReference type="EMBL" id="CP011340">
    <property type="protein sequence ID" value="ALC20069.1"/>
    <property type="molecule type" value="Genomic_DNA"/>
</dbReference>
<dbReference type="GeneID" id="97237185"/>
<evidence type="ECO:0000313" key="3">
    <source>
        <dbReference type="Proteomes" id="UP000060513"/>
    </source>
</evidence>
<dbReference type="GO" id="GO:0006355">
    <property type="term" value="P:regulation of DNA-templated transcription"/>
    <property type="evidence" value="ECO:0007669"/>
    <property type="project" value="InterPro"/>
</dbReference>
<dbReference type="KEGG" id="spri:SPRI_1763"/>
<dbReference type="InterPro" id="IPR003313">
    <property type="entry name" value="AraC-bd"/>
</dbReference>